<evidence type="ECO:0000313" key="2">
    <source>
        <dbReference type="Proteomes" id="UP000778578"/>
    </source>
</evidence>
<dbReference type="EMBL" id="JAINZZ010000001">
    <property type="protein sequence ID" value="MBY8876070.1"/>
    <property type="molecule type" value="Genomic_DNA"/>
</dbReference>
<keyword evidence="2" id="KW-1185">Reference proteome</keyword>
<dbReference type="Proteomes" id="UP000778578">
    <property type="component" value="Unassembled WGS sequence"/>
</dbReference>
<accession>A0ABS7PYV7</accession>
<proteinExistence type="predicted"/>
<gene>
    <name evidence="1" type="ORF">K7862_00235</name>
</gene>
<comment type="caution">
    <text evidence="1">The sequence shown here is derived from an EMBL/GenBank/DDBJ whole genome shotgun (WGS) entry which is preliminary data.</text>
</comment>
<evidence type="ECO:0000313" key="1">
    <source>
        <dbReference type="EMBL" id="MBY8876070.1"/>
    </source>
</evidence>
<sequence>MEDSELHDVIEALGTLRGADEQTRVGPDTVASDLDRGRRALIVRRRRRTVRTGVAAALVLTAVTVAVVSRPGGSGTGVTAHAPASASVHTVPTVHTVQLVAYTGAQPTGFRVDTVPSGWTVSWSDAFSFVAVPPGTSVHQSADDVRLVPGISVSLQGDAQLDPNAAVTRVTVHGKPGRLALTSDKSAKWLVFSGTKGQDILVQVPVDLGLTDDQIVRFAEGVTATGEARAALG</sequence>
<protein>
    <submittedName>
        <fullName evidence="1">Uncharacterized protein</fullName>
    </submittedName>
</protein>
<reference evidence="1 2" key="1">
    <citation type="submission" date="2021-08" db="EMBL/GenBank/DDBJ databases">
        <title>WGS of actinomycetes from Thailand.</title>
        <authorList>
            <person name="Thawai C."/>
        </authorList>
    </citation>
    <scope>NUCLEOTIDE SEQUENCE [LARGE SCALE GENOMIC DNA]</scope>
    <source>
        <strain evidence="1 2">PLK6-54</strain>
    </source>
</reference>
<dbReference type="RefSeq" id="WP_222959358.1">
    <property type="nucleotide sequence ID" value="NZ_JAINZZ010000001.1"/>
</dbReference>
<name>A0ABS7PYV7_9ACTN</name>
<organism evidence="1 2">
    <name type="scientific">Actinacidiphila acidipaludis</name>
    <dbReference type="NCBI Taxonomy" id="2873382"/>
    <lineage>
        <taxon>Bacteria</taxon>
        <taxon>Bacillati</taxon>
        <taxon>Actinomycetota</taxon>
        <taxon>Actinomycetes</taxon>
        <taxon>Kitasatosporales</taxon>
        <taxon>Streptomycetaceae</taxon>
        <taxon>Actinacidiphila</taxon>
    </lineage>
</organism>